<dbReference type="PANTHER" id="PTHR42682:SF3">
    <property type="entry name" value="FORMATE HYDROGENLYASE SUBUNIT 3-RELATED"/>
    <property type="match status" value="1"/>
</dbReference>
<dbReference type="GO" id="GO:0042773">
    <property type="term" value="P:ATP synthesis coupled electron transport"/>
    <property type="evidence" value="ECO:0007669"/>
    <property type="project" value="InterPro"/>
</dbReference>
<feature type="transmembrane region" description="Helical" evidence="8">
    <location>
        <begin position="252"/>
        <end position="275"/>
    </location>
</feature>
<evidence type="ECO:0000256" key="7">
    <source>
        <dbReference type="RuleBase" id="RU000320"/>
    </source>
</evidence>
<evidence type="ECO:0000256" key="6">
    <source>
        <dbReference type="ARBA" id="ARBA00023136"/>
    </source>
</evidence>
<dbReference type="GO" id="GO:0016491">
    <property type="term" value="F:oxidoreductase activity"/>
    <property type="evidence" value="ECO:0007669"/>
    <property type="project" value="UniProtKB-KW"/>
</dbReference>
<dbReference type="InterPro" id="IPR001750">
    <property type="entry name" value="ND/Mrp_TM"/>
</dbReference>
<feature type="transmembrane region" description="Helical" evidence="8">
    <location>
        <begin position="485"/>
        <end position="506"/>
    </location>
</feature>
<evidence type="ECO:0000313" key="10">
    <source>
        <dbReference type="EMBL" id="GLI38414.1"/>
    </source>
</evidence>
<feature type="transmembrane region" description="Helical" evidence="8">
    <location>
        <begin position="390"/>
        <end position="411"/>
    </location>
</feature>
<keyword evidence="11" id="KW-1185">Reference proteome</keyword>
<feature type="transmembrane region" description="Helical" evidence="8">
    <location>
        <begin position="175"/>
        <end position="195"/>
    </location>
</feature>
<feature type="transmembrane region" description="Helical" evidence="8">
    <location>
        <begin position="650"/>
        <end position="668"/>
    </location>
</feature>
<accession>A0A9W6LD51</accession>
<feature type="transmembrane region" description="Helical" evidence="8">
    <location>
        <begin position="431"/>
        <end position="464"/>
    </location>
</feature>
<comment type="caution">
    <text evidence="10">The sequence shown here is derived from an EMBL/GenBank/DDBJ whole genome shotgun (WGS) entry which is preliminary data.</text>
</comment>
<organism evidence="10 11">
    <name type="scientific">Geobacter hydrogenophilus</name>
    <dbReference type="NCBI Taxonomy" id="40983"/>
    <lineage>
        <taxon>Bacteria</taxon>
        <taxon>Pseudomonadati</taxon>
        <taxon>Thermodesulfobacteriota</taxon>
        <taxon>Desulfuromonadia</taxon>
        <taxon>Geobacterales</taxon>
        <taxon>Geobacteraceae</taxon>
        <taxon>Geobacter</taxon>
    </lineage>
</organism>
<feature type="transmembrane region" description="Helical" evidence="8">
    <location>
        <begin position="12"/>
        <end position="32"/>
    </location>
</feature>
<evidence type="ECO:0000256" key="1">
    <source>
        <dbReference type="ARBA" id="ARBA00004651"/>
    </source>
</evidence>
<dbReference type="InterPro" id="IPR003918">
    <property type="entry name" value="NADH_UbQ_OxRdtase"/>
</dbReference>
<comment type="subcellular location">
    <subcellularLocation>
        <location evidence="1">Cell membrane</location>
        <topology evidence="1">Multi-pass membrane protein</topology>
    </subcellularLocation>
    <subcellularLocation>
        <location evidence="7">Membrane</location>
        <topology evidence="7">Multi-pass membrane protein</topology>
    </subcellularLocation>
</comment>
<feature type="transmembrane region" description="Helical" evidence="8">
    <location>
        <begin position="44"/>
        <end position="63"/>
    </location>
</feature>
<dbReference type="Pfam" id="PF00361">
    <property type="entry name" value="Proton_antipo_M"/>
    <property type="match status" value="1"/>
</dbReference>
<feature type="transmembrane region" description="Helical" evidence="8">
    <location>
        <begin position="215"/>
        <end position="240"/>
    </location>
</feature>
<dbReference type="Proteomes" id="UP001144352">
    <property type="component" value="Unassembled WGS sequence"/>
</dbReference>
<feature type="transmembrane region" description="Helical" evidence="8">
    <location>
        <begin position="530"/>
        <end position="552"/>
    </location>
</feature>
<evidence type="ECO:0000256" key="3">
    <source>
        <dbReference type="ARBA" id="ARBA00022692"/>
    </source>
</evidence>
<keyword evidence="6 8" id="KW-0472">Membrane</keyword>
<evidence type="ECO:0000313" key="11">
    <source>
        <dbReference type="Proteomes" id="UP001144352"/>
    </source>
</evidence>
<sequence>MEASTAGPDNPVSLVIAGALLIGASGIPGLFLPKKLDWGQKCASLTVVLGSILGIIGALATLFTERTASYTLVSSLPFGPLEAGIDPLSAFFLLPVFIVSACCAVYGTGYWPASHHPRTAPRLTFFFGMLASSLTLIPLARNGVLFLIFWEIMALSAYFALATDDLEQEVRDASLIYLVATHASTLTLFACFSLLKATAGSFSFPAATALDGTTPLGAAIFVTALLGFGLKAGVMPLHVWLPGAHASAPSHVSALMSGVLIKMGIYGIVRILSFFGMVPPWWGMVLLMAGIVSGILGVAFAVGQHDLKRLLAYHSIENIGIIVMGLGVALIGRGAGLPLLVVLGFGGALLHVLNHALFKSLLFLGAGAVIHEAGTREIDRLGGLGRRMPWTAALFLTGAVAICGLPPLNGFVSELLVYLGFFSGLVQEKGAAAPLLGLAAPALAMVGGMAVLCFVKVFGTVFLGQPRSADAAGCHEPGWAMRGPMLLLAILCAAIGLLPVALPRLLEPALFAWSPQLPFAGIRLAEAAPFGWITLMGLVLLLAILGIGAWLWKRVTDQPRGRAGTWDCGFARPTARMQYTASSFAEMFVNLFAAVLRPRVHPPQVQGLFPGKSAFSSHVPEAVLELVMAPLLAAMDRRFSLARKLQHGRLHLYILYIFVTLALLLAWAY</sequence>
<dbReference type="GO" id="GO:0008137">
    <property type="term" value="F:NADH dehydrogenase (ubiquinone) activity"/>
    <property type="evidence" value="ECO:0007669"/>
    <property type="project" value="InterPro"/>
</dbReference>
<feature type="transmembrane region" description="Helical" evidence="8">
    <location>
        <begin position="337"/>
        <end position="370"/>
    </location>
</feature>
<protein>
    <submittedName>
        <fullName evidence="10">Hydrogenase</fullName>
    </submittedName>
</protein>
<keyword evidence="4 8" id="KW-1133">Transmembrane helix</keyword>
<feature type="transmembrane region" description="Helical" evidence="8">
    <location>
        <begin position="310"/>
        <end position="331"/>
    </location>
</feature>
<gene>
    <name evidence="10" type="primary">ehrA-2</name>
    <name evidence="10" type="ORF">GHYDROH2_19150</name>
</gene>
<feature type="domain" description="NADH:quinone oxidoreductase/Mrp antiporter transmembrane" evidence="9">
    <location>
        <begin position="142"/>
        <end position="419"/>
    </location>
</feature>
<keyword evidence="5" id="KW-0560">Oxidoreductase</keyword>
<keyword evidence="2" id="KW-1003">Cell membrane</keyword>
<feature type="transmembrane region" description="Helical" evidence="8">
    <location>
        <begin position="146"/>
        <end position="163"/>
    </location>
</feature>
<reference evidence="10" key="1">
    <citation type="submission" date="2022-12" db="EMBL/GenBank/DDBJ databases">
        <title>Reference genome sequencing for broad-spectrum identification of bacterial and archaeal isolates by mass spectrometry.</title>
        <authorList>
            <person name="Sekiguchi Y."/>
            <person name="Tourlousse D.M."/>
        </authorList>
    </citation>
    <scope>NUCLEOTIDE SEQUENCE</scope>
    <source>
        <strain evidence="10">H2</strain>
    </source>
</reference>
<dbReference type="InterPro" id="IPR052175">
    <property type="entry name" value="ComplexI-like_HydComp"/>
</dbReference>
<evidence type="ECO:0000256" key="4">
    <source>
        <dbReference type="ARBA" id="ARBA00022989"/>
    </source>
</evidence>
<dbReference type="PANTHER" id="PTHR42682">
    <property type="entry name" value="HYDROGENASE-4 COMPONENT F"/>
    <property type="match status" value="1"/>
</dbReference>
<proteinExistence type="predicted"/>
<name>A0A9W6LD51_9BACT</name>
<feature type="transmembrane region" description="Helical" evidence="8">
    <location>
        <begin position="123"/>
        <end position="140"/>
    </location>
</feature>
<dbReference type="AlphaFoldDB" id="A0A9W6LD51"/>
<evidence type="ECO:0000259" key="9">
    <source>
        <dbReference type="Pfam" id="PF00361"/>
    </source>
</evidence>
<evidence type="ECO:0000256" key="5">
    <source>
        <dbReference type="ARBA" id="ARBA00023002"/>
    </source>
</evidence>
<feature type="transmembrane region" description="Helical" evidence="8">
    <location>
        <begin position="90"/>
        <end position="111"/>
    </location>
</feature>
<evidence type="ECO:0000256" key="8">
    <source>
        <dbReference type="SAM" id="Phobius"/>
    </source>
</evidence>
<feature type="transmembrane region" description="Helical" evidence="8">
    <location>
        <begin position="281"/>
        <end position="303"/>
    </location>
</feature>
<dbReference type="PRINTS" id="PR01437">
    <property type="entry name" value="NUOXDRDTASE4"/>
</dbReference>
<dbReference type="RefSeq" id="WP_214186480.1">
    <property type="nucleotide sequence ID" value="NZ_BSDS01000001.1"/>
</dbReference>
<dbReference type="GO" id="GO:0005886">
    <property type="term" value="C:plasma membrane"/>
    <property type="evidence" value="ECO:0007669"/>
    <property type="project" value="UniProtKB-SubCell"/>
</dbReference>
<dbReference type="EMBL" id="BSDS01000001">
    <property type="protein sequence ID" value="GLI38414.1"/>
    <property type="molecule type" value="Genomic_DNA"/>
</dbReference>
<keyword evidence="3 7" id="KW-0812">Transmembrane</keyword>
<evidence type="ECO:0000256" key="2">
    <source>
        <dbReference type="ARBA" id="ARBA00022475"/>
    </source>
</evidence>